<name>A0A9D4U7C4_ADICA</name>
<dbReference type="AlphaFoldDB" id="A0A9D4U7C4"/>
<dbReference type="Proteomes" id="UP000886520">
    <property type="component" value="Chromosome 21"/>
</dbReference>
<sequence length="131" mass="13845">MSGIVTKMAAAIARPVVHASLRSLGCVSWTLATCGGGTNKGDRATIGHRHTMSCFVILLVNVVSLSKYESGQRSLGGNQALSKQKKEIEYGFLNCLQSLHAWYARIGKPEALKARLGGTAEELREGTAGAG</sequence>
<proteinExistence type="predicted"/>
<organism evidence="1 2">
    <name type="scientific">Adiantum capillus-veneris</name>
    <name type="common">Maidenhair fern</name>
    <dbReference type="NCBI Taxonomy" id="13818"/>
    <lineage>
        <taxon>Eukaryota</taxon>
        <taxon>Viridiplantae</taxon>
        <taxon>Streptophyta</taxon>
        <taxon>Embryophyta</taxon>
        <taxon>Tracheophyta</taxon>
        <taxon>Polypodiopsida</taxon>
        <taxon>Polypodiidae</taxon>
        <taxon>Polypodiales</taxon>
        <taxon>Pteridineae</taxon>
        <taxon>Pteridaceae</taxon>
        <taxon>Vittarioideae</taxon>
        <taxon>Adiantum</taxon>
    </lineage>
</organism>
<protein>
    <submittedName>
        <fullName evidence="1">Uncharacterized protein</fullName>
    </submittedName>
</protein>
<keyword evidence="2" id="KW-1185">Reference proteome</keyword>
<accession>A0A9D4U7C4</accession>
<gene>
    <name evidence="1" type="ORF">GOP47_0021431</name>
</gene>
<comment type="caution">
    <text evidence="1">The sequence shown here is derived from an EMBL/GenBank/DDBJ whole genome shotgun (WGS) entry which is preliminary data.</text>
</comment>
<dbReference type="EMBL" id="JABFUD020000021">
    <property type="protein sequence ID" value="KAI5062884.1"/>
    <property type="molecule type" value="Genomic_DNA"/>
</dbReference>
<evidence type="ECO:0000313" key="2">
    <source>
        <dbReference type="Proteomes" id="UP000886520"/>
    </source>
</evidence>
<reference evidence="1" key="1">
    <citation type="submission" date="2021-01" db="EMBL/GenBank/DDBJ databases">
        <title>Adiantum capillus-veneris genome.</title>
        <authorList>
            <person name="Fang Y."/>
            <person name="Liao Q."/>
        </authorList>
    </citation>
    <scope>NUCLEOTIDE SEQUENCE</scope>
    <source>
        <strain evidence="1">H3</strain>
        <tissue evidence="1">Leaf</tissue>
    </source>
</reference>
<evidence type="ECO:0000313" key="1">
    <source>
        <dbReference type="EMBL" id="KAI5062884.1"/>
    </source>
</evidence>